<dbReference type="AlphaFoldDB" id="A0A330LUW4"/>
<feature type="chain" id="PRO_5016365114" description="Lcl C-terminal domain-containing protein" evidence="2">
    <location>
        <begin position="21"/>
        <end position="487"/>
    </location>
</feature>
<gene>
    <name evidence="4" type="ORF">MORIYA_3356</name>
</gene>
<feature type="compositionally biased region" description="Low complexity" evidence="1">
    <location>
        <begin position="30"/>
        <end position="46"/>
    </location>
</feature>
<accession>A0A330LUW4</accession>
<protein>
    <recommendedName>
        <fullName evidence="3">Lcl C-terminal domain-containing protein</fullName>
    </recommendedName>
</protein>
<evidence type="ECO:0000256" key="2">
    <source>
        <dbReference type="SAM" id="SignalP"/>
    </source>
</evidence>
<dbReference type="PROSITE" id="PS51257">
    <property type="entry name" value="PROKAR_LIPOPROTEIN"/>
    <property type="match status" value="1"/>
</dbReference>
<reference evidence="5" key="1">
    <citation type="submission" date="2018-05" db="EMBL/GenBank/DDBJ databases">
        <authorList>
            <person name="Cea G.-C."/>
            <person name="William W."/>
        </authorList>
    </citation>
    <scope>NUCLEOTIDE SEQUENCE [LARGE SCALE GENOMIC DNA]</scope>
    <source>
        <strain evidence="5">DB21MT 5</strain>
    </source>
</reference>
<feature type="region of interest" description="Disordered" evidence="1">
    <location>
        <begin position="28"/>
        <end position="48"/>
    </location>
</feature>
<dbReference type="RefSeq" id="WP_112716726.1">
    <property type="nucleotide sequence ID" value="NZ_LS483250.1"/>
</dbReference>
<keyword evidence="2" id="KW-0732">Signal</keyword>
<dbReference type="Pfam" id="PF07603">
    <property type="entry name" value="Lcl_C"/>
    <property type="match status" value="1"/>
</dbReference>
<evidence type="ECO:0000259" key="3">
    <source>
        <dbReference type="Pfam" id="PF07603"/>
    </source>
</evidence>
<proteinExistence type="predicted"/>
<feature type="signal peptide" evidence="2">
    <location>
        <begin position="1"/>
        <end position="20"/>
    </location>
</feature>
<dbReference type="InterPro" id="IPR011460">
    <property type="entry name" value="Lcl_C"/>
</dbReference>
<dbReference type="Proteomes" id="UP000250163">
    <property type="component" value="Chromosome MORIYA"/>
</dbReference>
<evidence type="ECO:0000313" key="4">
    <source>
        <dbReference type="EMBL" id="SQD79811.1"/>
    </source>
</evidence>
<name>A0A330LUW4_9GAMM</name>
<evidence type="ECO:0000256" key="1">
    <source>
        <dbReference type="SAM" id="MobiDB-lite"/>
    </source>
</evidence>
<organism evidence="4 5">
    <name type="scientific">Moritella yayanosii</name>
    <dbReference type="NCBI Taxonomy" id="69539"/>
    <lineage>
        <taxon>Bacteria</taxon>
        <taxon>Pseudomonadati</taxon>
        <taxon>Pseudomonadota</taxon>
        <taxon>Gammaproteobacteria</taxon>
        <taxon>Alteromonadales</taxon>
        <taxon>Moritellaceae</taxon>
        <taxon>Moritella</taxon>
    </lineage>
</organism>
<evidence type="ECO:0000313" key="5">
    <source>
        <dbReference type="Proteomes" id="UP000250163"/>
    </source>
</evidence>
<dbReference type="EMBL" id="LS483250">
    <property type="protein sequence ID" value="SQD79811.1"/>
    <property type="molecule type" value="Genomic_DNA"/>
</dbReference>
<dbReference type="KEGG" id="mya:MORIYA_3356"/>
<feature type="domain" description="Lcl C-terminal" evidence="3">
    <location>
        <begin position="258"/>
        <end position="467"/>
    </location>
</feature>
<dbReference type="OrthoDB" id="9815730at2"/>
<keyword evidence="5" id="KW-1185">Reference proteome</keyword>
<sequence>MHLKKLSFLAVLLLSLGLTGCGSDNLDTVSSDNSDGSGDTSDNMSDNSDDTIYTASGNFTPKIIQRGQTFTFNYYLDKTPDAAVIYDIDIVGTAIQGTSEDYTISNASTLTFAKGSTTTNLTITTYQKEDVYDARTLSLTFTGNTGEPATINLLISGNVYLNDTGITHYSDGSSFDIQTQTNDKYKQQDAAYGLDIIINSAATEPDTGDSKDDTKQLYKNAFDVNPSDSEYKGKAGFRFVKMHDNGMALSASSTNHSCVKDEVTGLIWQVKSTYNTLSNVELDPTLPANYQMADARRYQASNFSYPWKASALSGVGPGWQNGRVNNGAFIPEDNLLANRNCGYNSGFTGRDFDLYCSSGSYANETNFLKICGQSNWVVPTVEQLRSIINYEKVTDYADLVANKHGLDETFFDCPPGDCVIANNSLQDPLYWTSSSVKGAEGLAWCINLENGAVQTCNKREYHKVLVVSSNVPAEFFNPNSDNSTVTD</sequence>